<sequence>MQNVKFDRLRYLESVMTEGSIRKAAEKLAVPPSAVSRQIQTLEQETGLTLFERLATGVAPTGAAEHLLDYYRVCMAQWENLEHQLSALRDLQTGSVSLAVSEGLIGPLTEEILWHFHRRYPHVRISVQMKATAEIVEAVENGAVHIGLAYSPPHTERIRFHANAKHHVVAAVSPRHPLARQKGDITFGRAISYPFATMPAVYGLGRLIEAVAAAENLRFGPTFRANTLDMLKRFAIEGLGVSFVTDFSIMDEVAAGKLIGRRIDHPMLGNQYARVLVKADRLLSHAATELLQWIETRLSVFNPTADLGEAIC</sequence>
<dbReference type="Gene3D" id="1.10.10.10">
    <property type="entry name" value="Winged helix-like DNA-binding domain superfamily/Winged helix DNA-binding domain"/>
    <property type="match status" value="1"/>
</dbReference>
<dbReference type="OrthoDB" id="8594260at2"/>
<reference evidence="6 7" key="1">
    <citation type="submission" date="2018-10" db="EMBL/GenBank/DDBJ databases">
        <title>Paraburkholderia sp. 7MK8-2, isolated from soil.</title>
        <authorList>
            <person name="Gao Z.-H."/>
            <person name="Qiu L.-H."/>
        </authorList>
    </citation>
    <scope>NUCLEOTIDE SEQUENCE [LARGE SCALE GENOMIC DNA]</scope>
    <source>
        <strain evidence="6 7">7MK8-2</strain>
    </source>
</reference>
<dbReference type="GO" id="GO:0003700">
    <property type="term" value="F:DNA-binding transcription factor activity"/>
    <property type="evidence" value="ECO:0007669"/>
    <property type="project" value="InterPro"/>
</dbReference>
<dbReference type="InterPro" id="IPR050950">
    <property type="entry name" value="HTH-type_LysR_regulators"/>
</dbReference>
<proteinExistence type="inferred from homology"/>
<evidence type="ECO:0000256" key="4">
    <source>
        <dbReference type="ARBA" id="ARBA00023163"/>
    </source>
</evidence>
<dbReference type="InterPro" id="IPR000847">
    <property type="entry name" value="LysR_HTH_N"/>
</dbReference>
<dbReference type="PANTHER" id="PTHR30419:SF8">
    <property type="entry name" value="NITROGEN ASSIMILATION TRANSCRIPTIONAL ACTIVATOR-RELATED"/>
    <property type="match status" value="1"/>
</dbReference>
<evidence type="ECO:0000313" key="6">
    <source>
        <dbReference type="EMBL" id="RKP47407.1"/>
    </source>
</evidence>
<keyword evidence="4" id="KW-0804">Transcription</keyword>
<organism evidence="6 7">
    <name type="scientific">Trinickia fusca</name>
    <dbReference type="NCBI Taxonomy" id="2419777"/>
    <lineage>
        <taxon>Bacteria</taxon>
        <taxon>Pseudomonadati</taxon>
        <taxon>Pseudomonadota</taxon>
        <taxon>Betaproteobacteria</taxon>
        <taxon>Burkholderiales</taxon>
        <taxon>Burkholderiaceae</taxon>
        <taxon>Trinickia</taxon>
    </lineage>
</organism>
<dbReference type="GO" id="GO:0005829">
    <property type="term" value="C:cytosol"/>
    <property type="evidence" value="ECO:0007669"/>
    <property type="project" value="TreeGrafter"/>
</dbReference>
<dbReference type="RefSeq" id="WP_121278356.1">
    <property type="nucleotide sequence ID" value="NZ_RBZV01000005.1"/>
</dbReference>
<dbReference type="SUPFAM" id="SSF53850">
    <property type="entry name" value="Periplasmic binding protein-like II"/>
    <property type="match status" value="1"/>
</dbReference>
<keyword evidence="3" id="KW-0238">DNA-binding</keyword>
<evidence type="ECO:0000256" key="1">
    <source>
        <dbReference type="ARBA" id="ARBA00009437"/>
    </source>
</evidence>
<dbReference type="Pfam" id="PF03466">
    <property type="entry name" value="LysR_substrate"/>
    <property type="match status" value="1"/>
</dbReference>
<keyword evidence="7" id="KW-1185">Reference proteome</keyword>
<comment type="similarity">
    <text evidence="1">Belongs to the LysR transcriptional regulatory family.</text>
</comment>
<evidence type="ECO:0000313" key="7">
    <source>
        <dbReference type="Proteomes" id="UP000280434"/>
    </source>
</evidence>
<dbReference type="AlphaFoldDB" id="A0A494X9H0"/>
<dbReference type="EMBL" id="RBZV01000005">
    <property type="protein sequence ID" value="RKP47407.1"/>
    <property type="molecule type" value="Genomic_DNA"/>
</dbReference>
<keyword evidence="2" id="KW-0805">Transcription regulation</keyword>
<feature type="domain" description="HTH lysR-type" evidence="5">
    <location>
        <begin position="4"/>
        <end position="61"/>
    </location>
</feature>
<dbReference type="PANTHER" id="PTHR30419">
    <property type="entry name" value="HTH-TYPE TRANSCRIPTIONAL REGULATOR YBHD"/>
    <property type="match status" value="1"/>
</dbReference>
<evidence type="ECO:0000259" key="5">
    <source>
        <dbReference type="PROSITE" id="PS50931"/>
    </source>
</evidence>
<name>A0A494X9H0_9BURK</name>
<dbReference type="GO" id="GO:0003677">
    <property type="term" value="F:DNA binding"/>
    <property type="evidence" value="ECO:0007669"/>
    <property type="project" value="UniProtKB-KW"/>
</dbReference>
<dbReference type="Gene3D" id="3.40.190.290">
    <property type="match status" value="1"/>
</dbReference>
<gene>
    <name evidence="6" type="ORF">D7S89_14215</name>
</gene>
<evidence type="ECO:0000256" key="3">
    <source>
        <dbReference type="ARBA" id="ARBA00023125"/>
    </source>
</evidence>
<dbReference type="Pfam" id="PF00126">
    <property type="entry name" value="HTH_1"/>
    <property type="match status" value="1"/>
</dbReference>
<accession>A0A494X9H0</accession>
<dbReference type="InterPro" id="IPR036388">
    <property type="entry name" value="WH-like_DNA-bd_sf"/>
</dbReference>
<dbReference type="InterPro" id="IPR005119">
    <property type="entry name" value="LysR_subst-bd"/>
</dbReference>
<protein>
    <submittedName>
        <fullName evidence="6">LysR family transcriptional regulator</fullName>
    </submittedName>
</protein>
<dbReference type="InterPro" id="IPR036390">
    <property type="entry name" value="WH_DNA-bd_sf"/>
</dbReference>
<dbReference type="SUPFAM" id="SSF46785">
    <property type="entry name" value="Winged helix' DNA-binding domain"/>
    <property type="match status" value="1"/>
</dbReference>
<dbReference type="PROSITE" id="PS50931">
    <property type="entry name" value="HTH_LYSR"/>
    <property type="match status" value="1"/>
</dbReference>
<comment type="caution">
    <text evidence="6">The sequence shown here is derived from an EMBL/GenBank/DDBJ whole genome shotgun (WGS) entry which is preliminary data.</text>
</comment>
<dbReference type="Proteomes" id="UP000280434">
    <property type="component" value="Unassembled WGS sequence"/>
</dbReference>
<evidence type="ECO:0000256" key="2">
    <source>
        <dbReference type="ARBA" id="ARBA00023015"/>
    </source>
</evidence>